<name>A0A182QX84_9DIPT</name>
<feature type="region of interest" description="Disordered" evidence="1">
    <location>
        <begin position="171"/>
        <end position="205"/>
    </location>
</feature>
<keyword evidence="3" id="KW-1185">Reference proteome</keyword>
<dbReference type="EMBL" id="AXCN02002070">
    <property type="status" value="NOT_ANNOTATED_CDS"/>
    <property type="molecule type" value="Genomic_DNA"/>
</dbReference>
<evidence type="ECO:0000256" key="1">
    <source>
        <dbReference type="SAM" id="MobiDB-lite"/>
    </source>
</evidence>
<dbReference type="EnsemblMetazoa" id="AFAF018689-RA">
    <property type="protein sequence ID" value="AFAF018689-PA"/>
    <property type="gene ID" value="AFAF018689"/>
</dbReference>
<protein>
    <submittedName>
        <fullName evidence="2">Uncharacterized protein</fullName>
    </submittedName>
</protein>
<evidence type="ECO:0000313" key="2">
    <source>
        <dbReference type="EnsemblMetazoa" id="AFAF018689-PA"/>
    </source>
</evidence>
<dbReference type="AlphaFoldDB" id="A0A182QX84"/>
<sequence length="326" mass="35814">MLELSWKRMRTKRFIKSSTASSDWLSRLMEDAQDGTEFSDSDRIHIFSSDDSSVPLKAHDSLSLVEALLGIPARIGARGMPFRTENRHEKQLERSPSVWLPKSPLAPVVEVYWGWAVALMARARHVVHLHLVAVGRRFGVGGRGQTEGGIDLWIGGKSEFRQFQSGVCREQHSPTSSCGGNGGKTLTIKDGDGGGQGRYGTKRNEPSAKEPIKICFHSPLDNPNPGAARFHKPARVRYPSPPFRRWLRIPLMISVLLPSTDRNFDLMALGVRPMNVRMRLVAAVSRGLSGGPLSRPIAPLANDSRPRLSPAMVASCGWVSVVAPTV</sequence>
<evidence type="ECO:0000313" key="3">
    <source>
        <dbReference type="Proteomes" id="UP000075886"/>
    </source>
</evidence>
<reference evidence="3" key="1">
    <citation type="submission" date="2014-01" db="EMBL/GenBank/DDBJ databases">
        <title>The Genome Sequence of Anopheles farauti FAR1 (V2).</title>
        <authorList>
            <consortium name="The Broad Institute Genomics Platform"/>
            <person name="Neafsey D.E."/>
            <person name="Besansky N."/>
            <person name="Howell P."/>
            <person name="Walton C."/>
            <person name="Young S.K."/>
            <person name="Zeng Q."/>
            <person name="Gargeya S."/>
            <person name="Fitzgerald M."/>
            <person name="Haas B."/>
            <person name="Abouelleil A."/>
            <person name="Allen A.W."/>
            <person name="Alvarado L."/>
            <person name="Arachchi H.M."/>
            <person name="Berlin A.M."/>
            <person name="Chapman S.B."/>
            <person name="Gainer-Dewar J."/>
            <person name="Goldberg J."/>
            <person name="Griggs A."/>
            <person name="Gujja S."/>
            <person name="Hansen M."/>
            <person name="Howarth C."/>
            <person name="Imamovic A."/>
            <person name="Ireland A."/>
            <person name="Larimer J."/>
            <person name="McCowan C."/>
            <person name="Murphy C."/>
            <person name="Pearson M."/>
            <person name="Poon T.W."/>
            <person name="Priest M."/>
            <person name="Roberts A."/>
            <person name="Saif S."/>
            <person name="Shea T."/>
            <person name="Sisk P."/>
            <person name="Sykes S."/>
            <person name="Wortman J."/>
            <person name="Nusbaum C."/>
            <person name="Birren B."/>
        </authorList>
    </citation>
    <scope>NUCLEOTIDE SEQUENCE [LARGE SCALE GENOMIC DNA]</scope>
    <source>
        <strain evidence="3">FAR1</strain>
    </source>
</reference>
<proteinExistence type="predicted"/>
<dbReference type="VEuPathDB" id="VectorBase:AFAF018689"/>
<organism evidence="2 3">
    <name type="scientific">Anopheles farauti</name>
    <dbReference type="NCBI Taxonomy" id="69004"/>
    <lineage>
        <taxon>Eukaryota</taxon>
        <taxon>Metazoa</taxon>
        <taxon>Ecdysozoa</taxon>
        <taxon>Arthropoda</taxon>
        <taxon>Hexapoda</taxon>
        <taxon>Insecta</taxon>
        <taxon>Pterygota</taxon>
        <taxon>Neoptera</taxon>
        <taxon>Endopterygota</taxon>
        <taxon>Diptera</taxon>
        <taxon>Nematocera</taxon>
        <taxon>Culicoidea</taxon>
        <taxon>Culicidae</taxon>
        <taxon>Anophelinae</taxon>
        <taxon>Anopheles</taxon>
    </lineage>
</organism>
<reference evidence="2" key="2">
    <citation type="submission" date="2020-05" db="UniProtKB">
        <authorList>
            <consortium name="EnsemblMetazoa"/>
        </authorList>
    </citation>
    <scope>IDENTIFICATION</scope>
    <source>
        <strain evidence="2">FAR1</strain>
    </source>
</reference>
<dbReference type="Proteomes" id="UP000075886">
    <property type="component" value="Unassembled WGS sequence"/>
</dbReference>
<accession>A0A182QX84</accession>